<accession>A0A1H2LVR8</accession>
<dbReference type="STRING" id="546874.SAMN04488544_0917"/>
<name>A0A1H2LVR8_9ACTN</name>
<sequence length="242" mass="25107">MFEYSQVSAAVVDPVPDQHRTSRAAGPAAAGTLAELRQRVHRMQGGASSRRLPGLTPELDLATGSAYATDSASLALALLAGPSSAGEWVGVVGAPDLGYEAAAGLGVDLERTIVVPHPGEHWLSVVAALVDVASVVLVRPAGPVAEHPAERLRARLRTKDAALVCWGEWPRCAARFSVRESAWSGLGRGHGHLSGRRMVVEVGRAGSTRQSFGLHLPGRGGVEPVAAPAPVARRPVAVGAAW</sequence>
<dbReference type="EMBL" id="LT629799">
    <property type="protein sequence ID" value="SDU84952.1"/>
    <property type="molecule type" value="Genomic_DNA"/>
</dbReference>
<evidence type="ECO:0000313" key="2">
    <source>
        <dbReference type="Proteomes" id="UP000198825"/>
    </source>
</evidence>
<protein>
    <recommendedName>
        <fullName evidence="3">Protein ImuA</fullName>
    </recommendedName>
</protein>
<dbReference type="Proteomes" id="UP000198825">
    <property type="component" value="Chromosome I"/>
</dbReference>
<keyword evidence="2" id="KW-1185">Reference proteome</keyword>
<gene>
    <name evidence="1" type="ORF">SAMN04488544_0917</name>
</gene>
<reference evidence="2" key="1">
    <citation type="submission" date="2016-10" db="EMBL/GenBank/DDBJ databases">
        <authorList>
            <person name="Varghese N."/>
            <person name="Submissions S."/>
        </authorList>
    </citation>
    <scope>NUCLEOTIDE SEQUENCE [LARGE SCALE GENOMIC DNA]</scope>
    <source>
        <strain evidence="2">DSM 21743</strain>
    </source>
</reference>
<proteinExistence type="predicted"/>
<dbReference type="AlphaFoldDB" id="A0A1H2LVR8"/>
<evidence type="ECO:0000313" key="1">
    <source>
        <dbReference type="EMBL" id="SDU84952.1"/>
    </source>
</evidence>
<organism evidence="1 2">
    <name type="scientific">Microlunatus sagamiharensis</name>
    <dbReference type="NCBI Taxonomy" id="546874"/>
    <lineage>
        <taxon>Bacteria</taxon>
        <taxon>Bacillati</taxon>
        <taxon>Actinomycetota</taxon>
        <taxon>Actinomycetes</taxon>
        <taxon>Propionibacteriales</taxon>
        <taxon>Propionibacteriaceae</taxon>
        <taxon>Microlunatus</taxon>
    </lineage>
</organism>
<evidence type="ECO:0008006" key="3">
    <source>
        <dbReference type="Google" id="ProtNLM"/>
    </source>
</evidence>